<protein>
    <recommendedName>
        <fullName evidence="4">DUF560 domain-containing protein</fullName>
    </recommendedName>
</protein>
<gene>
    <name evidence="2" type="ORF">KDA27_01630</name>
</gene>
<keyword evidence="1" id="KW-0732">Signal</keyword>
<feature type="signal peptide" evidence="1">
    <location>
        <begin position="1"/>
        <end position="40"/>
    </location>
</feature>
<comment type="caution">
    <text evidence="2">The sequence shown here is derived from an EMBL/GenBank/DDBJ whole genome shotgun (WGS) entry which is preliminary data.</text>
</comment>
<dbReference type="Proteomes" id="UP000739538">
    <property type="component" value="Unassembled WGS sequence"/>
</dbReference>
<evidence type="ECO:0000313" key="2">
    <source>
        <dbReference type="EMBL" id="MCA9754473.1"/>
    </source>
</evidence>
<dbReference type="EMBL" id="JAGQHS010000004">
    <property type="protein sequence ID" value="MCA9754473.1"/>
    <property type="molecule type" value="Genomic_DNA"/>
</dbReference>
<feature type="chain" id="PRO_5038135984" description="DUF560 domain-containing protein" evidence="1">
    <location>
        <begin position="41"/>
        <end position="385"/>
    </location>
</feature>
<proteinExistence type="predicted"/>
<evidence type="ECO:0000256" key="1">
    <source>
        <dbReference type="SAM" id="SignalP"/>
    </source>
</evidence>
<dbReference type="AlphaFoldDB" id="A0A956NAQ7"/>
<accession>A0A956NAQ7</accession>
<reference evidence="2" key="1">
    <citation type="submission" date="2020-04" db="EMBL/GenBank/DDBJ databases">
        <authorList>
            <person name="Zhang T."/>
        </authorList>
    </citation>
    <scope>NUCLEOTIDE SEQUENCE</scope>
    <source>
        <strain evidence="2">HKST-UBA02</strain>
    </source>
</reference>
<evidence type="ECO:0008006" key="4">
    <source>
        <dbReference type="Google" id="ProtNLM"/>
    </source>
</evidence>
<evidence type="ECO:0000313" key="3">
    <source>
        <dbReference type="Proteomes" id="UP000739538"/>
    </source>
</evidence>
<sequence length="385" mass="42399">MREILETTRTMLMTRTAASLHTRLALCALAIVAGSTPVAASPQTTLDGSVLLSGGYVAHPLDLATDDAAGFASERLRIQLTTRDESSSWRLGYEGASHQLGLAQGPDNMQHSLGLEWFRNGGERRPWTLSTGAQVAGRFYSDSYTAYDFREATGYAAFRTYLGDALVGRGYLQLRSRNYGDLPEESYTEPSLQLELMRFLPTHTTLSTSVRVGHKIYGDPAAENVWLTDGSPTTSLLQWNVHVAQGVSERASIRASFLHRWSLDDFPHLAQDDLFDSPILDAYASAGSELSATLRILVPWQAWWEGGASYGTWDYGATLFPGALGPETRRDDRITLTTSLERTLANMAGTPVKARMVVGWRDQRSTLDAYDLSGTDVSTSLNWSW</sequence>
<reference evidence="2" key="2">
    <citation type="journal article" date="2021" name="Microbiome">
        <title>Successional dynamics and alternative stable states in a saline activated sludge microbial community over 9 years.</title>
        <authorList>
            <person name="Wang Y."/>
            <person name="Ye J."/>
            <person name="Ju F."/>
            <person name="Liu L."/>
            <person name="Boyd J.A."/>
            <person name="Deng Y."/>
            <person name="Parks D.H."/>
            <person name="Jiang X."/>
            <person name="Yin X."/>
            <person name="Woodcroft B.J."/>
            <person name="Tyson G.W."/>
            <person name="Hugenholtz P."/>
            <person name="Polz M.F."/>
            <person name="Zhang T."/>
        </authorList>
    </citation>
    <scope>NUCLEOTIDE SEQUENCE</scope>
    <source>
        <strain evidence="2">HKST-UBA02</strain>
    </source>
</reference>
<organism evidence="2 3">
    <name type="scientific">Eiseniibacteriota bacterium</name>
    <dbReference type="NCBI Taxonomy" id="2212470"/>
    <lineage>
        <taxon>Bacteria</taxon>
        <taxon>Candidatus Eiseniibacteriota</taxon>
    </lineage>
</organism>
<name>A0A956NAQ7_UNCEI</name>